<evidence type="ECO:0000313" key="2">
    <source>
        <dbReference type="EMBL" id="KAF2736126.1"/>
    </source>
</evidence>
<dbReference type="EMBL" id="ML996128">
    <property type="protein sequence ID" value="KAF2736126.1"/>
    <property type="molecule type" value="Genomic_DNA"/>
</dbReference>
<dbReference type="Proteomes" id="UP000799444">
    <property type="component" value="Unassembled WGS sequence"/>
</dbReference>
<proteinExistence type="predicted"/>
<feature type="region of interest" description="Disordered" evidence="1">
    <location>
        <begin position="1"/>
        <end position="23"/>
    </location>
</feature>
<reference evidence="2" key="1">
    <citation type="journal article" date="2020" name="Stud. Mycol.">
        <title>101 Dothideomycetes genomes: a test case for predicting lifestyles and emergence of pathogens.</title>
        <authorList>
            <person name="Haridas S."/>
            <person name="Albert R."/>
            <person name="Binder M."/>
            <person name="Bloem J."/>
            <person name="Labutti K."/>
            <person name="Salamov A."/>
            <person name="Andreopoulos B."/>
            <person name="Baker S."/>
            <person name="Barry K."/>
            <person name="Bills G."/>
            <person name="Bluhm B."/>
            <person name="Cannon C."/>
            <person name="Castanera R."/>
            <person name="Culley D."/>
            <person name="Daum C."/>
            <person name="Ezra D."/>
            <person name="Gonzalez J."/>
            <person name="Henrissat B."/>
            <person name="Kuo A."/>
            <person name="Liang C."/>
            <person name="Lipzen A."/>
            <person name="Lutzoni F."/>
            <person name="Magnuson J."/>
            <person name="Mondo S."/>
            <person name="Nolan M."/>
            <person name="Ohm R."/>
            <person name="Pangilinan J."/>
            <person name="Park H.-J."/>
            <person name="Ramirez L."/>
            <person name="Alfaro M."/>
            <person name="Sun H."/>
            <person name="Tritt A."/>
            <person name="Yoshinaga Y."/>
            <person name="Zwiers L.-H."/>
            <person name="Turgeon B."/>
            <person name="Goodwin S."/>
            <person name="Spatafora J."/>
            <person name="Crous P."/>
            <person name="Grigoriev I."/>
        </authorList>
    </citation>
    <scope>NUCLEOTIDE SEQUENCE</scope>
    <source>
        <strain evidence="2">CBS 125425</strain>
    </source>
</reference>
<sequence>MIDEEPARESGTKKPELPPKIETSAIDKDRIIKLRDRIDELAQRSKEEVFNPKEGWSRSSYELKMNEEEFESRLEGMMDRCDSHLQFSSATMEAMKGVVKTFQGSTAPQSLTNFMRIRMIELRDDMAETSRKLNEKYGPDCTPDAFTRGWACQAGQPQREASCNPSGAERVVCR</sequence>
<accession>A0A9P4V483</accession>
<protein>
    <submittedName>
        <fullName evidence="2">Uncharacterized protein</fullName>
    </submittedName>
</protein>
<organism evidence="2 3">
    <name type="scientific">Polyplosphaeria fusca</name>
    <dbReference type="NCBI Taxonomy" id="682080"/>
    <lineage>
        <taxon>Eukaryota</taxon>
        <taxon>Fungi</taxon>
        <taxon>Dikarya</taxon>
        <taxon>Ascomycota</taxon>
        <taxon>Pezizomycotina</taxon>
        <taxon>Dothideomycetes</taxon>
        <taxon>Pleosporomycetidae</taxon>
        <taxon>Pleosporales</taxon>
        <taxon>Tetraplosphaeriaceae</taxon>
        <taxon>Polyplosphaeria</taxon>
    </lineage>
</organism>
<evidence type="ECO:0000256" key="1">
    <source>
        <dbReference type="SAM" id="MobiDB-lite"/>
    </source>
</evidence>
<comment type="caution">
    <text evidence="2">The sequence shown here is derived from an EMBL/GenBank/DDBJ whole genome shotgun (WGS) entry which is preliminary data.</text>
</comment>
<name>A0A9P4V483_9PLEO</name>
<dbReference type="AlphaFoldDB" id="A0A9P4V483"/>
<gene>
    <name evidence="2" type="ORF">EJ04DRAFT_522243</name>
</gene>
<keyword evidence="3" id="KW-1185">Reference proteome</keyword>
<evidence type="ECO:0000313" key="3">
    <source>
        <dbReference type="Proteomes" id="UP000799444"/>
    </source>
</evidence>